<dbReference type="RefSeq" id="WP_072070776.1">
    <property type="nucleotide sequence ID" value="NZ_AP026828.1"/>
</dbReference>
<proteinExistence type="predicted"/>
<geneLocation type="plasmid" evidence="1">
    <name>pPm60</name>
</geneLocation>
<dbReference type="EMBL" id="MG516911">
    <property type="protein sequence ID" value="AVE26218.1"/>
    <property type="molecule type" value="Genomic_DNA"/>
</dbReference>
<sequence>MSKTKKSSLMQIQRCFEQDEVQVNRELANLTFRPAIAVFFIFLLVLSIKFEISLFFSFPLSILAGYIIYRIYGVRVANNKTEYLDQLLTNYTPYNQEAYDLLKETVKKNPEEFYTFLSEFIEQEKKKIIKKERKNINFKFTK</sequence>
<protein>
    <submittedName>
        <fullName evidence="1">Uncharacterized protein</fullName>
    </submittedName>
</protein>
<evidence type="ECO:0000313" key="1">
    <source>
        <dbReference type="EMBL" id="AVE26218.1"/>
    </source>
</evidence>
<reference evidence="1" key="1">
    <citation type="journal article" date="2018" name="Antimicrob. Agents Chemother.">
        <title>Characterization of the complete nucleotide sequences of IMP-4-encoding plasmids, belonging to diverse Inc families, recovered from Enterobacteriaceae of wildlife origin.</title>
        <authorList>
            <person name="Dolejska M."/>
            <person name="Papagiannitsis C.C."/>
            <person name="Pratova H."/>
            <person name="Medvecky M."/>
            <person name="Davidova Gerzova L."/>
            <person name="Valcek A."/>
        </authorList>
    </citation>
    <scope>NUCLEOTIDE SEQUENCE</scope>
    <source>
        <plasmid evidence="1">pPm60</plasmid>
    </source>
</reference>
<accession>A0A2L1KUG2</accession>
<name>A0A2L1KUG2_PROMI</name>
<dbReference type="AlphaFoldDB" id="A0A2L1KUG2"/>
<organism evidence="1">
    <name type="scientific">Proteus mirabilis</name>
    <dbReference type="NCBI Taxonomy" id="584"/>
    <lineage>
        <taxon>Bacteria</taxon>
        <taxon>Pseudomonadati</taxon>
        <taxon>Pseudomonadota</taxon>
        <taxon>Gammaproteobacteria</taxon>
        <taxon>Enterobacterales</taxon>
        <taxon>Morganellaceae</taxon>
        <taxon>Proteus</taxon>
    </lineage>
</organism>
<keyword evidence="1" id="KW-0614">Plasmid</keyword>